<sequence length="40" mass="4791">MDDKRCIGVERLLNVREHQEHYVLENNHSPVISKERFEAV</sequence>
<reference evidence="1" key="1">
    <citation type="journal article" date="2021" name="PeerJ">
        <title>Extensive microbial diversity within the chicken gut microbiome revealed by metagenomics and culture.</title>
        <authorList>
            <person name="Gilroy R."/>
            <person name="Ravi A."/>
            <person name="Getino M."/>
            <person name="Pursley I."/>
            <person name="Horton D.L."/>
            <person name="Alikhan N.F."/>
            <person name="Baker D."/>
            <person name="Gharbi K."/>
            <person name="Hall N."/>
            <person name="Watson M."/>
            <person name="Adriaenssens E.M."/>
            <person name="Foster-Nyarko E."/>
            <person name="Jarju S."/>
            <person name="Secka A."/>
            <person name="Antonio M."/>
            <person name="Oren A."/>
            <person name="Chaudhuri R.R."/>
            <person name="La Ragione R."/>
            <person name="Hildebrand F."/>
            <person name="Pallen M.J."/>
        </authorList>
    </citation>
    <scope>NUCLEOTIDE SEQUENCE</scope>
    <source>
        <strain evidence="1">6019</strain>
    </source>
</reference>
<proteinExistence type="predicted"/>
<protein>
    <submittedName>
        <fullName evidence="1">Recombinase family protein</fullName>
    </submittedName>
</protein>
<dbReference type="AlphaFoldDB" id="A0A921B5R7"/>
<dbReference type="EMBL" id="DYYI01000014">
    <property type="protein sequence ID" value="HJE19048.1"/>
    <property type="molecule type" value="Genomic_DNA"/>
</dbReference>
<name>A0A921B5R7_9STAP</name>
<reference evidence="1" key="2">
    <citation type="submission" date="2021-09" db="EMBL/GenBank/DDBJ databases">
        <authorList>
            <person name="Gilroy R."/>
        </authorList>
    </citation>
    <scope>NUCLEOTIDE SEQUENCE</scope>
    <source>
        <strain evidence="1">6019</strain>
    </source>
</reference>
<gene>
    <name evidence="1" type="ORF">K8V35_01670</name>
</gene>
<dbReference type="Proteomes" id="UP000763505">
    <property type="component" value="Unassembled WGS sequence"/>
</dbReference>
<organism evidence="1 2">
    <name type="scientific">Aliicoccus persicus</name>
    <dbReference type="NCBI Taxonomy" id="930138"/>
    <lineage>
        <taxon>Bacteria</taxon>
        <taxon>Bacillati</taxon>
        <taxon>Bacillota</taxon>
        <taxon>Bacilli</taxon>
        <taxon>Bacillales</taxon>
        <taxon>Staphylococcaceae</taxon>
        <taxon>Aliicoccus</taxon>
    </lineage>
</organism>
<evidence type="ECO:0000313" key="1">
    <source>
        <dbReference type="EMBL" id="HJE19048.1"/>
    </source>
</evidence>
<evidence type="ECO:0000313" key="2">
    <source>
        <dbReference type="Proteomes" id="UP000763505"/>
    </source>
</evidence>
<comment type="caution">
    <text evidence="1">The sequence shown here is derived from an EMBL/GenBank/DDBJ whole genome shotgun (WGS) entry which is preliminary data.</text>
</comment>
<accession>A0A921B5R7</accession>